<proteinExistence type="predicted"/>
<evidence type="ECO:0000313" key="3">
    <source>
        <dbReference type="EMBL" id="KAK3398468.1"/>
    </source>
</evidence>
<keyword evidence="2" id="KW-0812">Transmembrane</keyword>
<name>A0AAE0UBX0_SORBR</name>
<feature type="compositionally biased region" description="Polar residues" evidence="1">
    <location>
        <begin position="420"/>
        <end position="439"/>
    </location>
</feature>
<feature type="region of interest" description="Disordered" evidence="1">
    <location>
        <begin position="1"/>
        <end position="21"/>
    </location>
</feature>
<dbReference type="AlphaFoldDB" id="A0AAE0UBX0"/>
<feature type="region of interest" description="Disordered" evidence="1">
    <location>
        <begin position="330"/>
        <end position="387"/>
    </location>
</feature>
<feature type="transmembrane region" description="Helical" evidence="2">
    <location>
        <begin position="186"/>
        <end position="207"/>
    </location>
</feature>
<feature type="compositionally biased region" description="Polar residues" evidence="1">
    <location>
        <begin position="375"/>
        <end position="387"/>
    </location>
</feature>
<keyword evidence="4" id="KW-1185">Reference proteome</keyword>
<reference evidence="3" key="2">
    <citation type="submission" date="2023-07" db="EMBL/GenBank/DDBJ databases">
        <authorList>
            <consortium name="Lawrence Berkeley National Laboratory"/>
            <person name="Haridas S."/>
            <person name="Hensen N."/>
            <person name="Bonometti L."/>
            <person name="Westerberg I."/>
            <person name="Brannstrom I.O."/>
            <person name="Guillou S."/>
            <person name="Cros-Aarteil S."/>
            <person name="Calhoun S."/>
            <person name="Kuo A."/>
            <person name="Mondo S."/>
            <person name="Pangilinan J."/>
            <person name="Riley R."/>
            <person name="LaButti K."/>
            <person name="Andreopoulos B."/>
            <person name="Lipzen A."/>
            <person name="Chen C."/>
            <person name="Yanf M."/>
            <person name="Daum C."/>
            <person name="Ng V."/>
            <person name="Clum A."/>
            <person name="Steindorff A."/>
            <person name="Ohm R."/>
            <person name="Martin F."/>
            <person name="Silar P."/>
            <person name="Natvig D."/>
            <person name="Lalanne C."/>
            <person name="Gautier V."/>
            <person name="Ament-velasquez S.L."/>
            <person name="Kruys A."/>
            <person name="Hutchinson M.I."/>
            <person name="Powell A.J."/>
            <person name="Barry K."/>
            <person name="Miller A.N."/>
            <person name="Grigoriev I.V."/>
            <person name="Debuchy R."/>
            <person name="Gladieux P."/>
            <person name="Thoren M.H."/>
            <person name="Johannesson H."/>
        </authorList>
    </citation>
    <scope>NUCLEOTIDE SEQUENCE</scope>
    <source>
        <strain evidence="3">FGSC 1904</strain>
    </source>
</reference>
<keyword evidence="2" id="KW-1133">Transmembrane helix</keyword>
<reference evidence="3" key="1">
    <citation type="journal article" date="2023" name="Mol. Phylogenet. Evol.">
        <title>Genome-scale phylogeny and comparative genomics of the fungal order Sordariales.</title>
        <authorList>
            <person name="Hensen N."/>
            <person name="Bonometti L."/>
            <person name="Westerberg I."/>
            <person name="Brannstrom I.O."/>
            <person name="Guillou S."/>
            <person name="Cros-Aarteil S."/>
            <person name="Calhoun S."/>
            <person name="Haridas S."/>
            <person name="Kuo A."/>
            <person name="Mondo S."/>
            <person name="Pangilinan J."/>
            <person name="Riley R."/>
            <person name="LaButti K."/>
            <person name="Andreopoulos B."/>
            <person name="Lipzen A."/>
            <person name="Chen C."/>
            <person name="Yan M."/>
            <person name="Daum C."/>
            <person name="Ng V."/>
            <person name="Clum A."/>
            <person name="Steindorff A."/>
            <person name="Ohm R.A."/>
            <person name="Martin F."/>
            <person name="Silar P."/>
            <person name="Natvig D.O."/>
            <person name="Lalanne C."/>
            <person name="Gautier V."/>
            <person name="Ament-Velasquez S.L."/>
            <person name="Kruys A."/>
            <person name="Hutchinson M.I."/>
            <person name="Powell A.J."/>
            <person name="Barry K."/>
            <person name="Miller A.N."/>
            <person name="Grigoriev I.V."/>
            <person name="Debuchy R."/>
            <person name="Gladieux P."/>
            <person name="Hiltunen Thoren M."/>
            <person name="Johannesson H."/>
        </authorList>
    </citation>
    <scope>NUCLEOTIDE SEQUENCE</scope>
    <source>
        <strain evidence="3">FGSC 1904</strain>
    </source>
</reference>
<evidence type="ECO:0000256" key="2">
    <source>
        <dbReference type="SAM" id="Phobius"/>
    </source>
</evidence>
<organism evidence="3 4">
    <name type="scientific">Sordaria brevicollis</name>
    <dbReference type="NCBI Taxonomy" id="83679"/>
    <lineage>
        <taxon>Eukaryota</taxon>
        <taxon>Fungi</taxon>
        <taxon>Dikarya</taxon>
        <taxon>Ascomycota</taxon>
        <taxon>Pezizomycotina</taxon>
        <taxon>Sordariomycetes</taxon>
        <taxon>Sordariomycetidae</taxon>
        <taxon>Sordariales</taxon>
        <taxon>Sordariaceae</taxon>
        <taxon>Sordaria</taxon>
    </lineage>
</organism>
<evidence type="ECO:0000256" key="1">
    <source>
        <dbReference type="SAM" id="MobiDB-lite"/>
    </source>
</evidence>
<feature type="compositionally biased region" description="Low complexity" evidence="1">
    <location>
        <begin position="1"/>
        <end position="14"/>
    </location>
</feature>
<protein>
    <submittedName>
        <fullName evidence="3">Uncharacterized protein</fullName>
    </submittedName>
</protein>
<feature type="region of interest" description="Disordered" evidence="1">
    <location>
        <begin position="403"/>
        <end position="462"/>
    </location>
</feature>
<comment type="caution">
    <text evidence="3">The sequence shown here is derived from an EMBL/GenBank/DDBJ whole genome shotgun (WGS) entry which is preliminary data.</text>
</comment>
<sequence length="462" mass="49460">MSSPTPTASEATSTVEQPSSVVTPFPDSTVAAIYKPDASLLTGTCATPEFTLLDLKSSAVYAPFLGCVNSKHGCCPSQPQTSVAVGFNDVYPKAPNPEQAALDRCPADYTSISATCCPHGYTLWTTDLGGLTPCITFLPAAMTTPLITSTDTASSTGAKETIVISDVVYAIGFPVQAPISSFPAEAIAGTVATVVGLLLISALAIFLHKRKQRKEFLDLSNELNDLYGPRYPPEPEDALHPGVQASGSSSFQDDRTVCASAAYSRKSKDSDRSQPKSSPFDGHQFVVPSISLPSNVGGQNKRFLNKSYSEHGSIRIPKLRVMGRDDLAPQSEQGHLHKSATENDLPTPSPFELDNDKPQLPALSRQKELNADEIVNTSSSGDDTFVSTTSSYHSAALQGMTVETARPERLSRAFPKIVNTPGTRSHSNLKKNPSSNSMMEEQKNDDDDDDDGKKLLDGQEKK</sequence>
<dbReference type="EMBL" id="JAUTDP010000006">
    <property type="protein sequence ID" value="KAK3398468.1"/>
    <property type="molecule type" value="Genomic_DNA"/>
</dbReference>
<feature type="compositionally biased region" description="Basic and acidic residues" evidence="1">
    <location>
        <begin position="451"/>
        <end position="462"/>
    </location>
</feature>
<accession>A0AAE0UBX0</accession>
<gene>
    <name evidence="3" type="ORF">B0T20DRAFT_209051</name>
</gene>
<feature type="region of interest" description="Disordered" evidence="1">
    <location>
        <begin position="228"/>
        <end position="285"/>
    </location>
</feature>
<dbReference type="Proteomes" id="UP001281003">
    <property type="component" value="Unassembled WGS sequence"/>
</dbReference>
<keyword evidence="2" id="KW-0472">Membrane</keyword>
<evidence type="ECO:0000313" key="4">
    <source>
        <dbReference type="Proteomes" id="UP001281003"/>
    </source>
</evidence>